<dbReference type="AlphaFoldDB" id="A0AA39RU87"/>
<gene>
    <name evidence="1" type="ORF">LWI29_006717</name>
</gene>
<protein>
    <submittedName>
        <fullName evidence="1">Uncharacterized protein</fullName>
    </submittedName>
</protein>
<reference evidence="1" key="2">
    <citation type="submission" date="2023-06" db="EMBL/GenBank/DDBJ databases">
        <authorList>
            <person name="Swenson N.G."/>
            <person name="Wegrzyn J.L."/>
            <person name="Mcevoy S.L."/>
        </authorList>
    </citation>
    <scope>NUCLEOTIDE SEQUENCE</scope>
    <source>
        <strain evidence="1">NS2018</strain>
        <tissue evidence="1">Leaf</tissue>
    </source>
</reference>
<dbReference type="EMBL" id="JAUESC010000385">
    <property type="protein sequence ID" value="KAK0578205.1"/>
    <property type="molecule type" value="Genomic_DNA"/>
</dbReference>
<accession>A0AA39RU87</accession>
<proteinExistence type="predicted"/>
<reference evidence="1" key="1">
    <citation type="journal article" date="2022" name="Plant J.">
        <title>Strategies of tolerance reflected in two North American maple genomes.</title>
        <authorList>
            <person name="McEvoy S.L."/>
            <person name="Sezen U.U."/>
            <person name="Trouern-Trend A."/>
            <person name="McMahon S.M."/>
            <person name="Schaberg P.G."/>
            <person name="Yang J."/>
            <person name="Wegrzyn J.L."/>
            <person name="Swenson N.G."/>
        </authorList>
    </citation>
    <scope>NUCLEOTIDE SEQUENCE</scope>
    <source>
        <strain evidence="1">NS2018</strain>
    </source>
</reference>
<comment type="caution">
    <text evidence="1">The sequence shown here is derived from an EMBL/GenBank/DDBJ whole genome shotgun (WGS) entry which is preliminary data.</text>
</comment>
<evidence type="ECO:0000313" key="2">
    <source>
        <dbReference type="Proteomes" id="UP001168877"/>
    </source>
</evidence>
<dbReference type="Proteomes" id="UP001168877">
    <property type="component" value="Unassembled WGS sequence"/>
</dbReference>
<evidence type="ECO:0000313" key="1">
    <source>
        <dbReference type="EMBL" id="KAK0578205.1"/>
    </source>
</evidence>
<organism evidence="1 2">
    <name type="scientific">Acer saccharum</name>
    <name type="common">Sugar maple</name>
    <dbReference type="NCBI Taxonomy" id="4024"/>
    <lineage>
        <taxon>Eukaryota</taxon>
        <taxon>Viridiplantae</taxon>
        <taxon>Streptophyta</taxon>
        <taxon>Embryophyta</taxon>
        <taxon>Tracheophyta</taxon>
        <taxon>Spermatophyta</taxon>
        <taxon>Magnoliopsida</taxon>
        <taxon>eudicotyledons</taxon>
        <taxon>Gunneridae</taxon>
        <taxon>Pentapetalae</taxon>
        <taxon>rosids</taxon>
        <taxon>malvids</taxon>
        <taxon>Sapindales</taxon>
        <taxon>Sapindaceae</taxon>
        <taxon>Hippocastanoideae</taxon>
        <taxon>Acereae</taxon>
        <taxon>Acer</taxon>
    </lineage>
</organism>
<sequence length="87" mass="10114">MKNWVRPVRSRSRRSWSDGSKLVTATFPEELFEIKVTVSWWRPKSLDICWNSTLRQRSQFDDNDLWGLAIAGLGDTGSGLKEVATWW</sequence>
<keyword evidence="2" id="KW-1185">Reference proteome</keyword>
<name>A0AA39RU87_ACESA</name>